<dbReference type="EMBL" id="CP023671">
    <property type="protein sequence ID" value="AYE35115.1"/>
    <property type="molecule type" value="Genomic_DNA"/>
</dbReference>
<accession>A0A9N7PJZ5</accession>
<dbReference type="EMBL" id="CP099799">
    <property type="protein sequence ID" value="USS01712.1"/>
    <property type="molecule type" value="Genomic_DNA"/>
</dbReference>
<evidence type="ECO:0000313" key="2">
    <source>
        <dbReference type="EMBL" id="USS01712.1"/>
    </source>
</evidence>
<dbReference type="KEGG" id="csep:CP523_12195"/>
<dbReference type="GeneID" id="303561447"/>
<proteinExistence type="predicted"/>
<sequence length="109" mass="12995">MVEEYISAIEASKKFNLYLKVVNSVSTFDSYNSFFNIFDQYEEYCRRIVILTPYKELEEVYEVDPGEKIEEAIIREGNMWIKEYPLTTKPEDICMESLFIPKELLEKIL</sequence>
<gene>
    <name evidence="1" type="ORF">CP523_12195</name>
    <name evidence="2" type="ORF">NH397_04570</name>
</gene>
<dbReference type="AlphaFoldDB" id="A0A9N7PJZ5"/>
<dbReference type="RefSeq" id="WP_066673565.1">
    <property type="nucleotide sequence ID" value="NZ_CABMIZ010000001.1"/>
</dbReference>
<organism evidence="1 3">
    <name type="scientific">Clostridium septicum</name>
    <dbReference type="NCBI Taxonomy" id="1504"/>
    <lineage>
        <taxon>Bacteria</taxon>
        <taxon>Bacillati</taxon>
        <taxon>Bacillota</taxon>
        <taxon>Clostridia</taxon>
        <taxon>Eubacteriales</taxon>
        <taxon>Clostridiaceae</taxon>
        <taxon>Clostridium</taxon>
    </lineage>
</organism>
<dbReference type="Proteomes" id="UP001055437">
    <property type="component" value="Chromosome"/>
</dbReference>
<keyword evidence="4" id="KW-1185">Reference proteome</keyword>
<name>A0A9N7PJZ5_CLOSE</name>
<protein>
    <submittedName>
        <fullName evidence="1">Uncharacterized protein</fullName>
    </submittedName>
</protein>
<reference evidence="2" key="2">
    <citation type="submission" date="2022-06" db="EMBL/GenBank/DDBJ databases">
        <authorList>
            <person name="Holder M.E."/>
            <person name="Ajami N.J."/>
            <person name="Petrosino J.F."/>
        </authorList>
    </citation>
    <scope>NUCLEOTIDE SEQUENCE</scope>
    <source>
        <strain evidence="2">RMA 8861</strain>
    </source>
</reference>
<reference evidence="1 3" key="1">
    <citation type="submission" date="2017-09" db="EMBL/GenBank/DDBJ databases">
        <authorList>
            <person name="Thomas P."/>
            <person name="Seyboldt C."/>
        </authorList>
    </citation>
    <scope>NUCLEOTIDE SEQUENCE [LARGE SCALE GENOMIC DNA]</scope>
    <source>
        <strain evidence="1 3">DSM 7534</strain>
    </source>
</reference>
<dbReference type="OrthoDB" id="1911444at2"/>
<evidence type="ECO:0000313" key="4">
    <source>
        <dbReference type="Proteomes" id="UP001055437"/>
    </source>
</evidence>
<evidence type="ECO:0000313" key="3">
    <source>
        <dbReference type="Proteomes" id="UP000280586"/>
    </source>
</evidence>
<dbReference type="Proteomes" id="UP000280586">
    <property type="component" value="Chromosome"/>
</dbReference>
<evidence type="ECO:0000313" key="1">
    <source>
        <dbReference type="EMBL" id="AYE35115.1"/>
    </source>
</evidence>